<accession>A0A1Q2YIC5</accession>
<name>A0A1Q2YIC5_9ASCO</name>
<dbReference type="AlphaFoldDB" id="A0A1Q2YIC5"/>
<keyword evidence="2" id="KW-1185">Reference proteome</keyword>
<gene>
    <name evidence="1" type="ORF">PMKS-002713</name>
</gene>
<sequence>MSRLEKSMDRIGSSTSGVVSAARIWSSFYDPMVVEKLKEESVKANGATGVRTEDPEVKVRGSNQGLNQELAEGHTL</sequence>
<protein>
    <submittedName>
        <fullName evidence="1">Uncharacterized protein</fullName>
    </submittedName>
</protein>
<dbReference type="Proteomes" id="UP000186136">
    <property type="component" value="Unassembled WGS sequence"/>
</dbReference>
<evidence type="ECO:0000313" key="2">
    <source>
        <dbReference type="Proteomes" id="UP000186136"/>
    </source>
</evidence>
<reference evidence="1 2" key="1">
    <citation type="submission" date="2016-08" db="EMBL/GenBank/DDBJ databases">
        <title>Whole genome shotgun sequence of Pichia membranifaciens KS47-1.</title>
        <authorList>
            <person name="Konishi M."/>
            <person name="Ishida M."/>
            <person name="Arakawa T."/>
            <person name="Kato Y."/>
            <person name="Horiuchi J."/>
        </authorList>
    </citation>
    <scope>NUCLEOTIDE SEQUENCE [LARGE SCALE GENOMIC DNA]</scope>
    <source>
        <strain evidence="1 2">KS47-1</strain>
    </source>
</reference>
<dbReference type="OrthoDB" id="10405285at2759"/>
<evidence type="ECO:0000313" key="1">
    <source>
        <dbReference type="EMBL" id="GAV29231.1"/>
    </source>
</evidence>
<dbReference type="EMBL" id="BDGI01000105">
    <property type="protein sequence ID" value="GAV29231.1"/>
    <property type="molecule type" value="Genomic_DNA"/>
</dbReference>
<organism evidence="1 2">
    <name type="scientific">Pichia membranifaciens</name>
    <dbReference type="NCBI Taxonomy" id="4926"/>
    <lineage>
        <taxon>Eukaryota</taxon>
        <taxon>Fungi</taxon>
        <taxon>Dikarya</taxon>
        <taxon>Ascomycota</taxon>
        <taxon>Saccharomycotina</taxon>
        <taxon>Pichiomycetes</taxon>
        <taxon>Pichiales</taxon>
        <taxon>Pichiaceae</taxon>
        <taxon>Pichia</taxon>
    </lineage>
</organism>
<comment type="caution">
    <text evidence="1">The sequence shown here is derived from an EMBL/GenBank/DDBJ whole genome shotgun (WGS) entry which is preliminary data.</text>
</comment>
<proteinExistence type="predicted"/>